<evidence type="ECO:0000256" key="8">
    <source>
        <dbReference type="ARBA" id="ARBA00023136"/>
    </source>
</evidence>
<evidence type="ECO:0000256" key="3">
    <source>
        <dbReference type="ARBA" id="ARBA00022679"/>
    </source>
</evidence>
<feature type="transmembrane region" description="Helical" evidence="11">
    <location>
        <begin position="6"/>
        <end position="27"/>
    </location>
</feature>
<evidence type="ECO:0000256" key="9">
    <source>
        <dbReference type="ARBA" id="ARBA00037847"/>
    </source>
</evidence>
<name>A0A6C0CLR5_9ZZZZ</name>
<evidence type="ECO:0000313" key="12">
    <source>
        <dbReference type="EMBL" id="QHT05092.1"/>
    </source>
</evidence>
<keyword evidence="4 11" id="KW-0812">Transmembrane</keyword>
<evidence type="ECO:0000256" key="7">
    <source>
        <dbReference type="ARBA" id="ARBA00023034"/>
    </source>
</evidence>
<reference evidence="12" key="1">
    <citation type="journal article" date="2020" name="Nature">
        <title>Giant virus diversity and host interactions through global metagenomics.</title>
        <authorList>
            <person name="Schulz F."/>
            <person name="Roux S."/>
            <person name="Paez-Espino D."/>
            <person name="Jungbluth S."/>
            <person name="Walsh D.A."/>
            <person name="Denef V.J."/>
            <person name="McMahon K.D."/>
            <person name="Konstantinidis K.T."/>
            <person name="Eloe-Fadrosh E.A."/>
            <person name="Kyrpides N.C."/>
            <person name="Woyke T."/>
        </authorList>
    </citation>
    <scope>NUCLEOTIDE SEQUENCE</scope>
    <source>
        <strain evidence="12">GVMAG-M-3300021354-14</strain>
    </source>
</reference>
<keyword evidence="8 11" id="KW-0472">Membrane</keyword>
<keyword evidence="7" id="KW-0333">Golgi apparatus</keyword>
<dbReference type="PANTHER" id="PTHR31646:SF1">
    <property type="entry name" value="ALPHA-1,2-MANNOSYLTRANSFERASE MNN2"/>
    <property type="match status" value="1"/>
</dbReference>
<evidence type="ECO:0000256" key="2">
    <source>
        <dbReference type="ARBA" id="ARBA00004606"/>
    </source>
</evidence>
<evidence type="ECO:0000256" key="5">
    <source>
        <dbReference type="ARBA" id="ARBA00022968"/>
    </source>
</evidence>
<dbReference type="InterPro" id="IPR029044">
    <property type="entry name" value="Nucleotide-diphossugar_trans"/>
</dbReference>
<evidence type="ECO:0000256" key="4">
    <source>
        <dbReference type="ARBA" id="ARBA00022692"/>
    </source>
</evidence>
<dbReference type="GO" id="GO:0000139">
    <property type="term" value="C:Golgi membrane"/>
    <property type="evidence" value="ECO:0007669"/>
    <property type="project" value="UniProtKB-SubCell"/>
</dbReference>
<sequence>MHWLTIVFIIILAVLLVSLVVLLGFMLTSRPTEVNRLADGPKNELKAKRGQPILNDEYQRKLATMNDEQLLDEVQRIIESIERDFNGGMPLQSSRNLLGFSSHAPPDPSEQENNERAQQLLTTVVQDHGGAVEREHGSGRGIVICAGGFEYGTDALVLIQLLRKRGCELPIEIWHRTDEMCLEMAEEFTKLNCTVRDIDAISSISFPNRFAIKPLAVYYSAFQQVLLLDADNICVADPVEELFDLLSETQPAVFWPDHWPLDKNALCYKTLSSDQLAKLTQTLTQDSGQLLVDRKLCMKALSVCVKINVQLHSQLKRLFPEPFNGGDKDTWVFSWIKTNTPFTMISNRPGSAGIHDAQGQYVGTTLVQYDQNLKPAFLHKIRAKWAKETLRPQWVEYWRFLHPYPRGRVHQWTHRFEDGPVEKARFNQKFGDVEDECWEILNGIRANDWYSKRFATELKDLGM</sequence>
<evidence type="ECO:0008006" key="13">
    <source>
        <dbReference type="Google" id="ProtNLM"/>
    </source>
</evidence>
<dbReference type="GO" id="GO:0000026">
    <property type="term" value="F:alpha-1,2-mannosyltransferase activity"/>
    <property type="evidence" value="ECO:0007669"/>
    <property type="project" value="TreeGrafter"/>
</dbReference>
<evidence type="ECO:0000256" key="10">
    <source>
        <dbReference type="SAM" id="MobiDB-lite"/>
    </source>
</evidence>
<dbReference type="InterPro" id="IPR022751">
    <property type="entry name" value="Alpha_mannosyltransferase"/>
</dbReference>
<comment type="subcellular location">
    <subcellularLocation>
        <location evidence="9">Endomembrane system</location>
        <topology evidence="9">Single-pass membrane protein</topology>
    </subcellularLocation>
    <subcellularLocation>
        <location evidence="1">Golgi apparatus membrane</location>
    </subcellularLocation>
    <subcellularLocation>
        <location evidence="2">Membrane</location>
        <topology evidence="2">Single-pass type II membrane protein</topology>
    </subcellularLocation>
</comment>
<protein>
    <recommendedName>
        <fullName evidence="13">Glycosyltransferase</fullName>
    </recommendedName>
</protein>
<evidence type="ECO:0000256" key="6">
    <source>
        <dbReference type="ARBA" id="ARBA00022989"/>
    </source>
</evidence>
<proteinExistence type="predicted"/>
<keyword evidence="5" id="KW-0735">Signal-anchor</keyword>
<dbReference type="SUPFAM" id="SSF53448">
    <property type="entry name" value="Nucleotide-diphospho-sugar transferases"/>
    <property type="match status" value="1"/>
</dbReference>
<dbReference type="AlphaFoldDB" id="A0A6C0CLR5"/>
<evidence type="ECO:0000256" key="1">
    <source>
        <dbReference type="ARBA" id="ARBA00004394"/>
    </source>
</evidence>
<organism evidence="12">
    <name type="scientific">viral metagenome</name>
    <dbReference type="NCBI Taxonomy" id="1070528"/>
    <lineage>
        <taxon>unclassified sequences</taxon>
        <taxon>metagenomes</taxon>
        <taxon>organismal metagenomes</taxon>
    </lineage>
</organism>
<accession>A0A6C0CLR5</accession>
<feature type="region of interest" description="Disordered" evidence="10">
    <location>
        <begin position="96"/>
        <end position="115"/>
    </location>
</feature>
<keyword evidence="3" id="KW-0808">Transferase</keyword>
<evidence type="ECO:0000256" key="11">
    <source>
        <dbReference type="SAM" id="Phobius"/>
    </source>
</evidence>
<keyword evidence="6 11" id="KW-1133">Transmembrane helix</keyword>
<dbReference type="GO" id="GO:0046354">
    <property type="term" value="P:mannan biosynthetic process"/>
    <property type="evidence" value="ECO:0007669"/>
    <property type="project" value="TreeGrafter"/>
</dbReference>
<dbReference type="Pfam" id="PF11051">
    <property type="entry name" value="Mannosyl_trans3"/>
    <property type="match status" value="2"/>
</dbReference>
<dbReference type="EMBL" id="MN739449">
    <property type="protein sequence ID" value="QHT05092.1"/>
    <property type="molecule type" value="Genomic_DNA"/>
</dbReference>
<dbReference type="PANTHER" id="PTHR31646">
    <property type="entry name" value="ALPHA-1,2-MANNOSYLTRANSFERASE MNN2"/>
    <property type="match status" value="1"/>
</dbReference>